<reference evidence="1" key="1">
    <citation type="journal article" date="2020" name="New Phytol.">
        <title>Comparative genomics reveals dynamic genome evolution in host specialist ectomycorrhizal fungi.</title>
        <authorList>
            <person name="Lofgren L.A."/>
            <person name="Nguyen N.H."/>
            <person name="Vilgalys R."/>
            <person name="Ruytinx J."/>
            <person name="Liao H.L."/>
            <person name="Branco S."/>
            <person name="Kuo A."/>
            <person name="LaButti K."/>
            <person name="Lipzen A."/>
            <person name="Andreopoulos W."/>
            <person name="Pangilinan J."/>
            <person name="Riley R."/>
            <person name="Hundley H."/>
            <person name="Na H."/>
            <person name="Barry K."/>
            <person name="Grigoriev I.V."/>
            <person name="Stajich J.E."/>
            <person name="Kennedy P.G."/>
        </authorList>
    </citation>
    <scope>NUCLEOTIDE SEQUENCE</scope>
    <source>
        <strain evidence="1">FC423</strain>
    </source>
</reference>
<proteinExistence type="predicted"/>
<accession>A0A9P7FL02</accession>
<dbReference type="OrthoDB" id="2684284at2759"/>
<dbReference type="Proteomes" id="UP000823399">
    <property type="component" value="Unassembled WGS sequence"/>
</dbReference>
<dbReference type="EMBL" id="JABBWM010000001">
    <property type="protein sequence ID" value="KAG2120670.1"/>
    <property type="molecule type" value="Genomic_DNA"/>
</dbReference>
<comment type="caution">
    <text evidence="1">The sequence shown here is derived from an EMBL/GenBank/DDBJ whole genome shotgun (WGS) entry which is preliminary data.</text>
</comment>
<dbReference type="RefSeq" id="XP_041300046.1">
    <property type="nucleotide sequence ID" value="XM_041434824.1"/>
</dbReference>
<dbReference type="GeneID" id="64697083"/>
<dbReference type="AlphaFoldDB" id="A0A9P7FL02"/>
<gene>
    <name evidence="1" type="ORF">F5147DRAFT_662834</name>
</gene>
<name>A0A9P7FL02_9AGAM</name>
<sequence length="219" mass="24753">MVGWWRHRGRKRFSSFRHQEGDHNTWRHMAVGHLRTPGFRLQCHPYTLVSSVPTDFGGVLEPEDVDVDDLIDADVSAETFVWLDNDDLREDLDDPSTLRLGTSTTPTLDPADAPCTPSALTGHRKNMSTPFYAEGASISKAVFRLTSFRQNQLEAINATLWNRICVWDIRCKYIVCIQCMQLLSLILGSVSQCLRPSSSVRSDNTDKSIQNLAISKWLT</sequence>
<protein>
    <submittedName>
        <fullName evidence="1">Uncharacterized protein</fullName>
    </submittedName>
</protein>
<evidence type="ECO:0000313" key="2">
    <source>
        <dbReference type="Proteomes" id="UP000823399"/>
    </source>
</evidence>
<keyword evidence="2" id="KW-1185">Reference proteome</keyword>
<evidence type="ECO:0000313" key="1">
    <source>
        <dbReference type="EMBL" id="KAG2120670.1"/>
    </source>
</evidence>
<organism evidence="1 2">
    <name type="scientific">Suillus discolor</name>
    <dbReference type="NCBI Taxonomy" id="1912936"/>
    <lineage>
        <taxon>Eukaryota</taxon>
        <taxon>Fungi</taxon>
        <taxon>Dikarya</taxon>
        <taxon>Basidiomycota</taxon>
        <taxon>Agaricomycotina</taxon>
        <taxon>Agaricomycetes</taxon>
        <taxon>Agaricomycetidae</taxon>
        <taxon>Boletales</taxon>
        <taxon>Suillineae</taxon>
        <taxon>Suillaceae</taxon>
        <taxon>Suillus</taxon>
    </lineage>
</organism>